<dbReference type="VEuPathDB" id="FungiDB:yc1106_08343"/>
<evidence type="ECO:0000256" key="3">
    <source>
        <dbReference type="ARBA" id="ARBA00012513"/>
    </source>
</evidence>
<evidence type="ECO:0000256" key="9">
    <source>
        <dbReference type="ARBA" id="ARBA00022776"/>
    </source>
</evidence>
<evidence type="ECO:0000313" key="19">
    <source>
        <dbReference type="Proteomes" id="UP001056012"/>
    </source>
</evidence>
<dbReference type="Gene3D" id="3.30.200.20">
    <property type="entry name" value="Phosphorylase Kinase, domain 1"/>
    <property type="match status" value="1"/>
</dbReference>
<evidence type="ECO:0000256" key="1">
    <source>
        <dbReference type="ARBA" id="ARBA00004123"/>
    </source>
</evidence>
<dbReference type="FunFam" id="1.10.510.10:FF:000697">
    <property type="entry name" value="G2-specific protein kinase nimA"/>
    <property type="match status" value="1"/>
</dbReference>
<dbReference type="EMBL" id="CP089279">
    <property type="protein sequence ID" value="USP81069.1"/>
    <property type="molecule type" value="Genomic_DNA"/>
</dbReference>
<dbReference type="GO" id="GO:0005524">
    <property type="term" value="F:ATP binding"/>
    <property type="evidence" value="ECO:0007669"/>
    <property type="project" value="UniProtKB-KW"/>
</dbReference>
<dbReference type="InterPro" id="IPR051131">
    <property type="entry name" value="NEK_Ser/Thr_kinase_NIMA"/>
</dbReference>
<name>A0A9Q9DWM7_CURCL</name>
<dbReference type="PROSITE" id="PS50011">
    <property type="entry name" value="PROTEIN_KINASE_DOM"/>
    <property type="match status" value="1"/>
</dbReference>
<evidence type="ECO:0000256" key="10">
    <source>
        <dbReference type="ARBA" id="ARBA00022777"/>
    </source>
</evidence>
<keyword evidence="4" id="KW-0723">Serine/threonine-protein kinase</keyword>
<organism evidence="18 19">
    <name type="scientific">Curvularia clavata</name>
    <dbReference type="NCBI Taxonomy" id="95742"/>
    <lineage>
        <taxon>Eukaryota</taxon>
        <taxon>Fungi</taxon>
        <taxon>Dikarya</taxon>
        <taxon>Ascomycota</taxon>
        <taxon>Pezizomycotina</taxon>
        <taxon>Dothideomycetes</taxon>
        <taxon>Pleosporomycetidae</taxon>
        <taxon>Pleosporales</taxon>
        <taxon>Pleosporineae</taxon>
        <taxon>Pleosporaceae</taxon>
        <taxon>Curvularia</taxon>
    </lineage>
</organism>
<dbReference type="OrthoDB" id="10250725at2759"/>
<feature type="region of interest" description="Disordered" evidence="16">
    <location>
        <begin position="621"/>
        <end position="657"/>
    </location>
</feature>
<evidence type="ECO:0000256" key="12">
    <source>
        <dbReference type="ARBA" id="ARBA00023242"/>
    </source>
</evidence>
<keyword evidence="7" id="KW-0808">Transferase</keyword>
<comment type="similarity">
    <text evidence="2">Belongs to the protein kinase superfamily. CAMK Ser/Thr protein kinase family.</text>
</comment>
<feature type="region of interest" description="Disordered" evidence="16">
    <location>
        <begin position="534"/>
        <end position="575"/>
    </location>
</feature>
<evidence type="ECO:0000256" key="2">
    <source>
        <dbReference type="ARBA" id="ARBA00006692"/>
    </source>
</evidence>
<accession>A0A9Q9DWM7</accession>
<dbReference type="GO" id="GO:0005634">
    <property type="term" value="C:nucleus"/>
    <property type="evidence" value="ECO:0007669"/>
    <property type="project" value="UniProtKB-SubCell"/>
</dbReference>
<comment type="subcellular location">
    <subcellularLocation>
        <location evidence="1">Nucleus</location>
    </subcellularLocation>
</comment>
<comment type="catalytic activity">
    <reaction evidence="14">
        <text>L-threonyl-[protein] + ATP = O-phospho-L-threonyl-[protein] + ADP + H(+)</text>
        <dbReference type="Rhea" id="RHEA:46608"/>
        <dbReference type="Rhea" id="RHEA-COMP:11060"/>
        <dbReference type="Rhea" id="RHEA-COMP:11605"/>
        <dbReference type="ChEBI" id="CHEBI:15378"/>
        <dbReference type="ChEBI" id="CHEBI:30013"/>
        <dbReference type="ChEBI" id="CHEBI:30616"/>
        <dbReference type="ChEBI" id="CHEBI:61977"/>
        <dbReference type="ChEBI" id="CHEBI:456216"/>
        <dbReference type="EC" id="2.7.11.1"/>
    </reaction>
</comment>
<evidence type="ECO:0000256" key="11">
    <source>
        <dbReference type="ARBA" id="ARBA00022840"/>
    </source>
</evidence>
<dbReference type="SMART" id="SM00220">
    <property type="entry name" value="S_TKc"/>
    <property type="match status" value="1"/>
</dbReference>
<dbReference type="CDD" id="cd08217">
    <property type="entry name" value="STKc_Nek2"/>
    <property type="match status" value="1"/>
</dbReference>
<sequence length="747" mass="82683">MPEEDKYDVLEKIGHGSFGVIRKVKRKSDGYILCRKEISYLKMSQKEREQLQAELSILKELRHPNIVAYFERDHIKASQDLHLYMEYCGNGDLGRVIRDLKNKNQMCEEEFIWSIFSQIVSALYRCHYGEDPPAAGRNVMGLMGNVKPVRDPRKPMILHRDLKPENTPVFLGDDNSVKLGDFGLSKILQSHDFASTYVGTPFYMSPEICKAEQYGPHSDIWALGCIIYEMCTKTPPFNAKTHFELISKIKLGRYPDIPACYSNELRKVIASCLNTTPDHRPDTAALLNLPIVKLMRKEQEVVKLGQDLREQRMLTAKREKEASEAISRIRKELDDQLRREWEVKAQLEIERQVKLQTEQRVQKELALLQATFEGEVNRRVERALKMYPNRLSTSPKLAPRSNTPTTTATMPSAALFPVDAEVSTATSSTSTLNTDSDFASGTDLSSLSLDDTAEDAALAAKPKAKRPSRGPLARARTMFNQPSSMQAPDSPMDVQMAEPSPAPVSLKGLSLSPRRNVQPKLNIFAAAKEGAKKWEADVPPSPTEAEWNGDFDDDDDLPVLPSPTRARSASGSRARTDDPFKVLANAQAPLLKANTRLGSAPNLLGPRTTKPRPVSAVPIVAASPSRPKSKSTDHASTSPRKAGATTKAVPFTGLPSKKGNEAFRAQAMRNNGGVQGRTLVELQQARGIPTQTMSEDESGAKKGFGYGGRRSPAKQRTAVIGSPAVWDPNTETDMPSPFIARGKRVVL</sequence>
<feature type="region of interest" description="Disordered" evidence="16">
    <location>
        <begin position="391"/>
        <end position="411"/>
    </location>
</feature>
<evidence type="ECO:0000256" key="5">
    <source>
        <dbReference type="ARBA" id="ARBA00022553"/>
    </source>
</evidence>
<dbReference type="AlphaFoldDB" id="A0A9Q9DWM7"/>
<dbReference type="PANTHER" id="PTHR44899:SF10">
    <property type="entry name" value="NIMA-RELATED KINASE 2"/>
    <property type="match status" value="1"/>
</dbReference>
<reference evidence="18" key="1">
    <citation type="submission" date="2021-12" db="EMBL/GenBank/DDBJ databases">
        <title>Curvularia clavata genome.</title>
        <authorList>
            <person name="Cao Y."/>
        </authorList>
    </citation>
    <scope>NUCLEOTIDE SEQUENCE</scope>
    <source>
        <strain evidence="18">Yc1106</strain>
    </source>
</reference>
<evidence type="ECO:0000256" key="6">
    <source>
        <dbReference type="ARBA" id="ARBA00022618"/>
    </source>
</evidence>
<evidence type="ECO:0000256" key="8">
    <source>
        <dbReference type="ARBA" id="ARBA00022741"/>
    </source>
</evidence>
<protein>
    <recommendedName>
        <fullName evidence="3">non-specific serine/threonine protein kinase</fullName>
        <ecNumber evidence="3">2.7.11.1</ecNumber>
    </recommendedName>
</protein>
<evidence type="ECO:0000259" key="17">
    <source>
        <dbReference type="PROSITE" id="PS50011"/>
    </source>
</evidence>
<keyword evidence="11" id="KW-0067">ATP-binding</keyword>
<keyword evidence="10" id="KW-0418">Kinase</keyword>
<evidence type="ECO:0000256" key="13">
    <source>
        <dbReference type="ARBA" id="ARBA00023306"/>
    </source>
</evidence>
<keyword evidence="8" id="KW-0547">Nucleotide-binding</keyword>
<dbReference type="FunFam" id="3.30.200.20:FF:000525">
    <property type="entry name" value="Serine/threonine-protein kinase KIN3"/>
    <property type="match status" value="1"/>
</dbReference>
<dbReference type="Proteomes" id="UP001056012">
    <property type="component" value="Chromosome 6"/>
</dbReference>
<evidence type="ECO:0000256" key="16">
    <source>
        <dbReference type="SAM" id="MobiDB-lite"/>
    </source>
</evidence>
<feature type="region of interest" description="Disordered" evidence="16">
    <location>
        <begin position="690"/>
        <end position="737"/>
    </location>
</feature>
<keyword evidence="13" id="KW-0131">Cell cycle</keyword>
<comment type="catalytic activity">
    <reaction evidence="15">
        <text>L-seryl-[protein] + ATP = O-phospho-L-seryl-[protein] + ADP + H(+)</text>
        <dbReference type="Rhea" id="RHEA:17989"/>
        <dbReference type="Rhea" id="RHEA-COMP:9863"/>
        <dbReference type="Rhea" id="RHEA-COMP:11604"/>
        <dbReference type="ChEBI" id="CHEBI:15378"/>
        <dbReference type="ChEBI" id="CHEBI:29999"/>
        <dbReference type="ChEBI" id="CHEBI:30616"/>
        <dbReference type="ChEBI" id="CHEBI:83421"/>
        <dbReference type="ChEBI" id="CHEBI:456216"/>
        <dbReference type="EC" id="2.7.11.1"/>
    </reaction>
</comment>
<dbReference type="InterPro" id="IPR011009">
    <property type="entry name" value="Kinase-like_dom_sf"/>
</dbReference>
<dbReference type="Pfam" id="PF00069">
    <property type="entry name" value="Pkinase"/>
    <property type="match status" value="2"/>
</dbReference>
<evidence type="ECO:0000313" key="18">
    <source>
        <dbReference type="EMBL" id="USP81069.1"/>
    </source>
</evidence>
<dbReference type="GO" id="GO:0051301">
    <property type="term" value="P:cell division"/>
    <property type="evidence" value="ECO:0007669"/>
    <property type="project" value="UniProtKB-KW"/>
</dbReference>
<dbReference type="Gene3D" id="1.10.510.10">
    <property type="entry name" value="Transferase(Phosphotransferase) domain 1"/>
    <property type="match status" value="1"/>
</dbReference>
<keyword evidence="12" id="KW-0539">Nucleus</keyword>
<gene>
    <name evidence="18" type="ORF">yc1106_08343</name>
</gene>
<keyword evidence="9" id="KW-0498">Mitosis</keyword>
<dbReference type="InterPro" id="IPR000719">
    <property type="entry name" value="Prot_kinase_dom"/>
</dbReference>
<dbReference type="PANTHER" id="PTHR44899">
    <property type="entry name" value="CAMK FAMILY PROTEIN KINASE"/>
    <property type="match status" value="1"/>
</dbReference>
<dbReference type="EC" id="2.7.11.1" evidence="3"/>
<proteinExistence type="inferred from homology"/>
<evidence type="ECO:0000256" key="15">
    <source>
        <dbReference type="ARBA" id="ARBA00048679"/>
    </source>
</evidence>
<feature type="region of interest" description="Disordered" evidence="16">
    <location>
        <begin position="481"/>
        <end position="510"/>
    </location>
</feature>
<keyword evidence="6" id="KW-0132">Cell division</keyword>
<dbReference type="GO" id="GO:0004674">
    <property type="term" value="F:protein serine/threonine kinase activity"/>
    <property type="evidence" value="ECO:0007669"/>
    <property type="project" value="UniProtKB-KW"/>
</dbReference>
<evidence type="ECO:0000256" key="7">
    <source>
        <dbReference type="ARBA" id="ARBA00022679"/>
    </source>
</evidence>
<evidence type="ECO:0000256" key="4">
    <source>
        <dbReference type="ARBA" id="ARBA00022527"/>
    </source>
</evidence>
<keyword evidence="5" id="KW-0597">Phosphoprotein</keyword>
<feature type="domain" description="Protein kinase" evidence="17">
    <location>
        <begin position="7"/>
        <end position="292"/>
    </location>
</feature>
<feature type="compositionally biased region" description="Acidic residues" evidence="16">
    <location>
        <begin position="547"/>
        <end position="557"/>
    </location>
</feature>
<keyword evidence="19" id="KW-1185">Reference proteome</keyword>
<evidence type="ECO:0000256" key="14">
    <source>
        <dbReference type="ARBA" id="ARBA00047899"/>
    </source>
</evidence>
<feature type="compositionally biased region" description="Low complexity" evidence="16">
    <location>
        <begin position="398"/>
        <end position="411"/>
    </location>
</feature>
<dbReference type="SUPFAM" id="SSF56112">
    <property type="entry name" value="Protein kinase-like (PK-like)"/>
    <property type="match status" value="1"/>
</dbReference>